<comment type="caution">
    <text evidence="2">The sequence shown here is derived from an EMBL/GenBank/DDBJ whole genome shotgun (WGS) entry which is preliminary data.</text>
</comment>
<proteinExistence type="predicted"/>
<keyword evidence="3" id="KW-1185">Reference proteome</keyword>
<dbReference type="EMBL" id="BAABDD010000001">
    <property type="protein sequence ID" value="GAA3724158.1"/>
    <property type="molecule type" value="Genomic_DNA"/>
</dbReference>
<name>A0ABP7EW01_9ACTN</name>
<accession>A0ABP7EW01</accession>
<dbReference type="Proteomes" id="UP001500908">
    <property type="component" value="Unassembled WGS sequence"/>
</dbReference>
<dbReference type="Pfam" id="PF04248">
    <property type="entry name" value="NTP_transf_9"/>
    <property type="match status" value="2"/>
</dbReference>
<evidence type="ECO:0000313" key="3">
    <source>
        <dbReference type="Proteomes" id="UP001500908"/>
    </source>
</evidence>
<evidence type="ECO:0000313" key="2">
    <source>
        <dbReference type="EMBL" id="GAA3724158.1"/>
    </source>
</evidence>
<dbReference type="InterPro" id="IPR038694">
    <property type="entry name" value="DUF427_sf"/>
</dbReference>
<dbReference type="PANTHER" id="PTHR34310">
    <property type="entry name" value="DUF427 DOMAIN PROTEIN (AFU_ORTHOLOGUE AFUA_3G02220)"/>
    <property type="match status" value="1"/>
</dbReference>
<dbReference type="RefSeq" id="WP_344966225.1">
    <property type="nucleotide sequence ID" value="NZ_BAABDD010000001.1"/>
</dbReference>
<dbReference type="Gene3D" id="2.170.150.40">
    <property type="entry name" value="Domain of unknown function (DUF427)"/>
    <property type="match status" value="2"/>
</dbReference>
<sequence>MSLTRGGGPLAPDASTRVNYHIDSPERCLYLHQFPRRVRAEFGGRTVVDSRQGFLLHESNLLPVFYFPWDDIAESLLVATEHTTHCPFKGEASYWTLRVGDAVAHNAVWSYLDPVPAARWLRGLAAMYWSAAHAWYDEEEKVHAHLRDPFHRVDVRQSSDIVRVSLGEEVVAVSSYPKVLSETGLPNRYYLPPEGIHSDLLVPSRTRTRCPYKGEASYWNVRVGERELADAAWSYNHPLKDAHDVREYVCFNHDELTIAREEQP</sequence>
<feature type="domain" description="DUF427" evidence="1">
    <location>
        <begin position="162"/>
        <end position="253"/>
    </location>
</feature>
<protein>
    <submittedName>
        <fullName evidence="2">DUF427 domain-containing protein</fullName>
    </submittedName>
</protein>
<evidence type="ECO:0000259" key="1">
    <source>
        <dbReference type="Pfam" id="PF04248"/>
    </source>
</evidence>
<reference evidence="3" key="1">
    <citation type="journal article" date="2019" name="Int. J. Syst. Evol. Microbiol.">
        <title>The Global Catalogue of Microorganisms (GCM) 10K type strain sequencing project: providing services to taxonomists for standard genome sequencing and annotation.</title>
        <authorList>
            <consortium name="The Broad Institute Genomics Platform"/>
            <consortium name="The Broad Institute Genome Sequencing Center for Infectious Disease"/>
            <person name="Wu L."/>
            <person name="Ma J."/>
        </authorList>
    </citation>
    <scope>NUCLEOTIDE SEQUENCE [LARGE SCALE GENOMIC DNA]</scope>
    <source>
        <strain evidence="3">JCM 17137</strain>
    </source>
</reference>
<feature type="domain" description="DUF427" evidence="1">
    <location>
        <begin position="38"/>
        <end position="129"/>
    </location>
</feature>
<dbReference type="InterPro" id="IPR007361">
    <property type="entry name" value="DUF427"/>
</dbReference>
<organism evidence="2 3">
    <name type="scientific">Salinactinospora qingdaonensis</name>
    <dbReference type="NCBI Taxonomy" id="702744"/>
    <lineage>
        <taxon>Bacteria</taxon>
        <taxon>Bacillati</taxon>
        <taxon>Actinomycetota</taxon>
        <taxon>Actinomycetes</taxon>
        <taxon>Streptosporangiales</taxon>
        <taxon>Nocardiopsidaceae</taxon>
        <taxon>Salinactinospora</taxon>
    </lineage>
</organism>
<gene>
    <name evidence="2" type="ORF">GCM10022402_00980</name>
</gene>
<dbReference type="PANTHER" id="PTHR34310:SF8">
    <property type="entry name" value="CONSERVED PROTEIN"/>
    <property type="match status" value="1"/>
</dbReference>